<dbReference type="AlphaFoldDB" id="A0A2Z4LT68"/>
<dbReference type="RefSeq" id="WP_112378015.1">
    <property type="nucleotide sequence ID" value="NZ_CP030104.1"/>
</dbReference>
<gene>
    <name evidence="1" type="ORF">HME9304_01551</name>
</gene>
<accession>A0A2Z4LT68</accession>
<sequence>MTSALDIITHFILFRVFRYWRFAGNNDERHLSKTLQILRQDYLKEKGVIKEINILGLKSEKVCIKSTSYYIDLLVKIHSTKTLPNGFSNYFFTHVDIKNQNELFNFLTLYLTIENLDEHSLGQHIKNLIQVSESKLKIYSLHILLLKLRFDYQTGRISNYELVSNTIKMTNGLSIAEIMKSNSFTKHKSSTSHELGYFLNILFDIYEDTHDSRILDILTEHNETLHNFFVSRKTIFSNVLKRDNSMSLSGIFLISKLFLRYTLFTKDYRFSSAAFHMLDIGMYLQKMNPKGYISNTFPIYRYGSPMKYPSWTLCYFLDVLLLKEKVKKLLYETSVSV</sequence>
<evidence type="ECO:0000313" key="1">
    <source>
        <dbReference type="EMBL" id="AWX44548.1"/>
    </source>
</evidence>
<dbReference type="Proteomes" id="UP000248536">
    <property type="component" value="Chromosome"/>
</dbReference>
<organism evidence="1 2">
    <name type="scientific">Flagellimonas maritima</name>
    <dbReference type="NCBI Taxonomy" id="1383885"/>
    <lineage>
        <taxon>Bacteria</taxon>
        <taxon>Pseudomonadati</taxon>
        <taxon>Bacteroidota</taxon>
        <taxon>Flavobacteriia</taxon>
        <taxon>Flavobacteriales</taxon>
        <taxon>Flavobacteriaceae</taxon>
        <taxon>Flagellimonas</taxon>
    </lineage>
</organism>
<evidence type="ECO:0000313" key="2">
    <source>
        <dbReference type="Proteomes" id="UP000248536"/>
    </source>
</evidence>
<dbReference type="EMBL" id="CP030104">
    <property type="protein sequence ID" value="AWX44548.1"/>
    <property type="molecule type" value="Genomic_DNA"/>
</dbReference>
<dbReference type="KEGG" id="spon:HME9304_01551"/>
<name>A0A2Z4LT68_9FLAO</name>
<protein>
    <submittedName>
        <fullName evidence="1">Uncharacterized protein</fullName>
    </submittedName>
</protein>
<reference evidence="1 2" key="1">
    <citation type="submission" date="2018-06" db="EMBL/GenBank/DDBJ databases">
        <title>Spongiibacterium sp. HME9304 Genome sequencing and assembly.</title>
        <authorList>
            <person name="Kang H."/>
            <person name="Kim H."/>
            <person name="Joh K."/>
        </authorList>
    </citation>
    <scope>NUCLEOTIDE SEQUENCE [LARGE SCALE GENOMIC DNA]</scope>
    <source>
        <strain evidence="1 2">HME9304</strain>
    </source>
</reference>
<dbReference type="OrthoDB" id="9848311at2"/>
<keyword evidence="2" id="KW-1185">Reference proteome</keyword>
<proteinExistence type="predicted"/>